<sequence length="203" mass="22109">MSGIAHHRSSPGVRARRAWRDWRRSRPFWGGLLVLIGGVEILMTVWAPLGVVLHVGMQNFIGYLVPLVIIMLGLLIWFHPAQRIFYSLIAMVLALGSFLTSNMGGFILGLLFTVIGAALAFAWSDSVGEKSARERPDHSPERSADGRPDHSPERSADDRPDHSVGRSADDGSDHFLEGSGAETADLSGERPAGRRDTGVRSAE</sequence>
<feature type="transmembrane region" description="Helical" evidence="2">
    <location>
        <begin position="60"/>
        <end position="77"/>
    </location>
</feature>
<comment type="caution">
    <text evidence="3">The sequence shown here is derived from an EMBL/GenBank/DDBJ whole genome shotgun (WGS) entry which is preliminary data.</text>
</comment>
<feature type="transmembrane region" description="Helical" evidence="2">
    <location>
        <begin position="27"/>
        <end position="48"/>
    </location>
</feature>
<name>A0A919N960_9ACTN</name>
<accession>A0A919N960</accession>
<reference evidence="3" key="1">
    <citation type="submission" date="2021-01" db="EMBL/GenBank/DDBJ databases">
        <title>Whole genome shotgun sequence of Actinoplanes siamensis NBRC 109076.</title>
        <authorList>
            <person name="Komaki H."/>
            <person name="Tamura T."/>
        </authorList>
    </citation>
    <scope>NUCLEOTIDE SEQUENCE</scope>
    <source>
        <strain evidence="3">NBRC 109076</strain>
    </source>
</reference>
<gene>
    <name evidence="3" type="ORF">Asi03nite_42010</name>
</gene>
<evidence type="ECO:0000256" key="2">
    <source>
        <dbReference type="SAM" id="Phobius"/>
    </source>
</evidence>
<keyword evidence="4" id="KW-1185">Reference proteome</keyword>
<feature type="compositionally biased region" description="Basic and acidic residues" evidence="1">
    <location>
        <begin position="131"/>
        <end position="176"/>
    </location>
</feature>
<dbReference type="Pfam" id="PF19609">
    <property type="entry name" value="DUF6114"/>
    <property type="match status" value="1"/>
</dbReference>
<proteinExistence type="predicted"/>
<dbReference type="InterPro" id="IPR046096">
    <property type="entry name" value="DUF6114"/>
</dbReference>
<feature type="compositionally biased region" description="Basic and acidic residues" evidence="1">
    <location>
        <begin position="187"/>
        <end position="203"/>
    </location>
</feature>
<evidence type="ECO:0000313" key="4">
    <source>
        <dbReference type="Proteomes" id="UP000629619"/>
    </source>
</evidence>
<feature type="region of interest" description="Disordered" evidence="1">
    <location>
        <begin position="131"/>
        <end position="203"/>
    </location>
</feature>
<dbReference type="EMBL" id="BOMW01000037">
    <property type="protein sequence ID" value="GIF06663.1"/>
    <property type="molecule type" value="Genomic_DNA"/>
</dbReference>
<protein>
    <submittedName>
        <fullName evidence="3">Uncharacterized protein</fullName>
    </submittedName>
</protein>
<keyword evidence="2" id="KW-0812">Transmembrane</keyword>
<feature type="transmembrane region" description="Helical" evidence="2">
    <location>
        <begin position="106"/>
        <end position="123"/>
    </location>
</feature>
<evidence type="ECO:0000256" key="1">
    <source>
        <dbReference type="SAM" id="MobiDB-lite"/>
    </source>
</evidence>
<organism evidence="3 4">
    <name type="scientific">Actinoplanes siamensis</name>
    <dbReference type="NCBI Taxonomy" id="1223317"/>
    <lineage>
        <taxon>Bacteria</taxon>
        <taxon>Bacillati</taxon>
        <taxon>Actinomycetota</taxon>
        <taxon>Actinomycetes</taxon>
        <taxon>Micromonosporales</taxon>
        <taxon>Micromonosporaceae</taxon>
        <taxon>Actinoplanes</taxon>
    </lineage>
</organism>
<dbReference type="AlphaFoldDB" id="A0A919N960"/>
<keyword evidence="2" id="KW-1133">Transmembrane helix</keyword>
<dbReference type="Proteomes" id="UP000629619">
    <property type="component" value="Unassembled WGS sequence"/>
</dbReference>
<keyword evidence="2" id="KW-0472">Membrane</keyword>
<evidence type="ECO:0000313" key="3">
    <source>
        <dbReference type="EMBL" id="GIF06663.1"/>
    </source>
</evidence>
<feature type="transmembrane region" description="Helical" evidence="2">
    <location>
        <begin position="84"/>
        <end position="100"/>
    </location>
</feature>
<dbReference type="RefSeq" id="WP_275409484.1">
    <property type="nucleotide sequence ID" value="NZ_BOMW01000037.1"/>
</dbReference>